<accession>A0A7C4AHN3</accession>
<dbReference type="GO" id="GO:0051536">
    <property type="term" value="F:iron-sulfur cluster binding"/>
    <property type="evidence" value="ECO:0007669"/>
    <property type="project" value="UniProtKB-KW"/>
</dbReference>
<evidence type="ECO:0000256" key="7">
    <source>
        <dbReference type="ARBA" id="ARBA00022801"/>
    </source>
</evidence>
<dbReference type="NCBIfam" id="TIGR00372">
    <property type="entry name" value="cas4"/>
    <property type="match status" value="1"/>
</dbReference>
<dbReference type="Pfam" id="PF01930">
    <property type="entry name" value="Cas_Cas4"/>
    <property type="match status" value="1"/>
</dbReference>
<name>A0A7C4AHN3_9BACT</name>
<evidence type="ECO:0000256" key="13">
    <source>
        <dbReference type="RuleBase" id="RU365022"/>
    </source>
</evidence>
<feature type="domain" description="DUF83" evidence="14">
    <location>
        <begin position="11"/>
        <end position="191"/>
    </location>
</feature>
<dbReference type="AlphaFoldDB" id="A0A7C4AHN3"/>
<comment type="function">
    <text evidence="13">CRISPR (clustered regularly interspaced short palindromic repeat) is an adaptive immune system that provides protection against mobile genetic elements (viruses, transposable elements and conjugative plasmids). CRISPR clusters contain sequences complementary to antecedent mobile elements and target invading nucleic acids. CRISPR clusters are transcribed and processed into CRISPR RNA (crRNA).</text>
</comment>
<evidence type="ECO:0000259" key="14">
    <source>
        <dbReference type="Pfam" id="PF01930"/>
    </source>
</evidence>
<evidence type="ECO:0000256" key="9">
    <source>
        <dbReference type="ARBA" id="ARBA00023004"/>
    </source>
</evidence>
<evidence type="ECO:0000256" key="10">
    <source>
        <dbReference type="ARBA" id="ARBA00023014"/>
    </source>
</evidence>
<dbReference type="InterPro" id="IPR022765">
    <property type="entry name" value="Dna2/Cas4_DUF83"/>
</dbReference>
<keyword evidence="8 13" id="KW-0269">Exonuclease</keyword>
<dbReference type="GO" id="GO:0051607">
    <property type="term" value="P:defense response to virus"/>
    <property type="evidence" value="ECO:0007669"/>
    <property type="project" value="UniProtKB-KW"/>
</dbReference>
<dbReference type="InterPro" id="IPR051827">
    <property type="entry name" value="Cas4_exonuclease"/>
</dbReference>
<evidence type="ECO:0000313" key="15">
    <source>
        <dbReference type="EMBL" id="HGG92977.1"/>
    </source>
</evidence>
<dbReference type="PANTHER" id="PTHR36531">
    <property type="entry name" value="CRISPR-ASSOCIATED EXONUCLEASE CAS4"/>
    <property type="match status" value="1"/>
</dbReference>
<evidence type="ECO:0000256" key="1">
    <source>
        <dbReference type="ARBA" id="ARBA00001966"/>
    </source>
</evidence>
<dbReference type="EMBL" id="DSRP01000588">
    <property type="protein sequence ID" value="HGG92977.1"/>
    <property type="molecule type" value="Genomic_DNA"/>
</dbReference>
<dbReference type="Gene3D" id="3.90.320.10">
    <property type="match status" value="1"/>
</dbReference>
<keyword evidence="7 13" id="KW-0378">Hydrolase</keyword>
<keyword evidence="6 13" id="KW-0479">Metal-binding</keyword>
<keyword evidence="9 13" id="KW-0408">Iron</keyword>
<keyword evidence="11 13" id="KW-0051">Antiviral defense</keyword>
<evidence type="ECO:0000256" key="12">
    <source>
        <dbReference type="ARBA" id="ARBA00023211"/>
    </source>
</evidence>
<evidence type="ECO:0000256" key="2">
    <source>
        <dbReference type="ARBA" id="ARBA00009189"/>
    </source>
</evidence>
<keyword evidence="10 13" id="KW-0411">Iron-sulfur</keyword>
<dbReference type="InterPro" id="IPR013343">
    <property type="entry name" value="CRISPR-assoc_prot_Cas4"/>
</dbReference>
<dbReference type="InterPro" id="IPR011604">
    <property type="entry name" value="PDDEXK-like_dom_sf"/>
</dbReference>
<comment type="cofactor">
    <cofactor evidence="13">
        <name>iron-sulfur cluster</name>
        <dbReference type="ChEBI" id="CHEBI:30408"/>
    </cofactor>
</comment>
<proteinExistence type="inferred from homology"/>
<dbReference type="GO" id="GO:0046872">
    <property type="term" value="F:metal ion binding"/>
    <property type="evidence" value="ECO:0007669"/>
    <property type="project" value="UniProtKB-KW"/>
</dbReference>
<protein>
    <recommendedName>
        <fullName evidence="4 13">CRISPR-associated exonuclease Cas4</fullName>
        <ecNumber evidence="3 13">3.1.12.1</ecNumber>
    </recommendedName>
</protein>
<keyword evidence="12 13" id="KW-0464">Manganese</keyword>
<keyword evidence="5 13" id="KW-0540">Nuclease</keyword>
<evidence type="ECO:0000256" key="6">
    <source>
        <dbReference type="ARBA" id="ARBA00022723"/>
    </source>
</evidence>
<sequence>MYAEDDLLPISGLQHLLFCERQCALIHVEGQWLENRFTAEGRVSHERVHAGGGRAGPNVRQAFALHLRSLEHGLSGVADVVEFHRAAPGRPWRPFPVEHKRGRPKRGSWDTVQLCVQALCLEEMLGQDVPCGALFYGATRRRLEVAFDETLRREAAQAALRFHQLVESGLTPPARYDPKKCDTCSLAEVCLPRSAASRQRRVRDYLDQALLLSDPQEGGAP</sequence>
<reference evidence="15" key="1">
    <citation type="journal article" date="2020" name="mSystems">
        <title>Genome- and Community-Level Interaction Insights into Carbon Utilization and Element Cycling Functions of Hydrothermarchaeota in Hydrothermal Sediment.</title>
        <authorList>
            <person name="Zhou Z."/>
            <person name="Liu Y."/>
            <person name="Xu W."/>
            <person name="Pan J."/>
            <person name="Luo Z.H."/>
            <person name="Li M."/>
        </authorList>
    </citation>
    <scope>NUCLEOTIDE SEQUENCE [LARGE SCALE GENOMIC DNA]</scope>
    <source>
        <strain evidence="15">SpSt-413</strain>
    </source>
</reference>
<comment type="similarity">
    <text evidence="2 13">Belongs to the CRISPR-associated exonuclease Cas4 family.</text>
</comment>
<dbReference type="GO" id="GO:0004527">
    <property type="term" value="F:exonuclease activity"/>
    <property type="evidence" value="ECO:0007669"/>
    <property type="project" value="UniProtKB-KW"/>
</dbReference>
<gene>
    <name evidence="15" type="primary">cas4</name>
    <name evidence="15" type="ORF">ENR59_08530</name>
</gene>
<dbReference type="EC" id="3.1.12.1" evidence="3 13"/>
<evidence type="ECO:0000256" key="3">
    <source>
        <dbReference type="ARBA" id="ARBA00012768"/>
    </source>
</evidence>
<comment type="cofactor">
    <cofactor evidence="13">
        <name>Mg(2+)</name>
        <dbReference type="ChEBI" id="CHEBI:18420"/>
    </cofactor>
    <cofactor evidence="13">
        <name>Mn(2+)</name>
        <dbReference type="ChEBI" id="CHEBI:29035"/>
    </cofactor>
    <text evidence="13">Mg(2+) or Mn(2+) required for ssDNA cleavage activity.</text>
</comment>
<organism evidence="15">
    <name type="scientific">Fundidesulfovibrio putealis</name>
    <dbReference type="NCBI Taxonomy" id="270496"/>
    <lineage>
        <taxon>Bacteria</taxon>
        <taxon>Pseudomonadati</taxon>
        <taxon>Thermodesulfobacteriota</taxon>
        <taxon>Desulfovibrionia</taxon>
        <taxon>Desulfovibrionales</taxon>
        <taxon>Desulfovibrionaceae</taxon>
        <taxon>Fundidesulfovibrio</taxon>
    </lineage>
</organism>
<evidence type="ECO:0000256" key="8">
    <source>
        <dbReference type="ARBA" id="ARBA00022839"/>
    </source>
</evidence>
<comment type="cofactor">
    <cofactor evidence="1">
        <name>[4Fe-4S] cluster</name>
        <dbReference type="ChEBI" id="CHEBI:49883"/>
    </cofactor>
</comment>
<evidence type="ECO:0000256" key="4">
    <source>
        <dbReference type="ARBA" id="ARBA00020049"/>
    </source>
</evidence>
<evidence type="ECO:0000256" key="11">
    <source>
        <dbReference type="ARBA" id="ARBA00023118"/>
    </source>
</evidence>
<evidence type="ECO:0000256" key="5">
    <source>
        <dbReference type="ARBA" id="ARBA00022722"/>
    </source>
</evidence>
<comment type="caution">
    <text evidence="15">The sequence shown here is derived from an EMBL/GenBank/DDBJ whole genome shotgun (WGS) entry which is preliminary data.</text>
</comment>
<dbReference type="PANTHER" id="PTHR36531:SF6">
    <property type="entry name" value="DNA REPLICATION ATP-DEPENDENT HELICASE_NUCLEASE DNA2"/>
    <property type="match status" value="1"/>
</dbReference>